<dbReference type="GO" id="GO:0006220">
    <property type="term" value="P:pyrimidine nucleotide metabolic process"/>
    <property type="evidence" value="ECO:0007669"/>
    <property type="project" value="UniProtKB-UniRule"/>
</dbReference>
<evidence type="ECO:0000256" key="7">
    <source>
        <dbReference type="ARBA" id="ARBA00048478"/>
    </source>
</evidence>
<keyword evidence="11" id="KW-1185">Reference proteome</keyword>
<keyword evidence="8" id="KW-0963">Cytoplasm</keyword>
<keyword evidence="5 8" id="KW-0067">ATP-binding</keyword>
<dbReference type="Pfam" id="PF02224">
    <property type="entry name" value="Cytidylate_kin"/>
    <property type="match status" value="1"/>
</dbReference>
<gene>
    <name evidence="8" type="primary">cmk</name>
    <name evidence="10" type="ORF">BSZ36_04160</name>
</gene>
<keyword evidence="3 8" id="KW-0547">Nucleotide-binding</keyword>
<dbReference type="GO" id="GO:0005737">
    <property type="term" value="C:cytoplasm"/>
    <property type="evidence" value="ECO:0007669"/>
    <property type="project" value="UniProtKB-SubCell"/>
</dbReference>
<dbReference type="RefSeq" id="WP_094546308.1">
    <property type="nucleotide sequence ID" value="NZ_MQWB01000001.1"/>
</dbReference>
<organism evidence="10 11">
    <name type="scientific">Rubricoccus marinus</name>
    <dbReference type="NCBI Taxonomy" id="716817"/>
    <lineage>
        <taxon>Bacteria</taxon>
        <taxon>Pseudomonadati</taxon>
        <taxon>Rhodothermota</taxon>
        <taxon>Rhodothermia</taxon>
        <taxon>Rhodothermales</taxon>
        <taxon>Rubricoccaceae</taxon>
        <taxon>Rubricoccus</taxon>
    </lineage>
</organism>
<dbReference type="NCBIfam" id="TIGR00017">
    <property type="entry name" value="cmk"/>
    <property type="match status" value="1"/>
</dbReference>
<comment type="catalytic activity">
    <reaction evidence="6 8">
        <text>dCMP + ATP = dCDP + ADP</text>
        <dbReference type="Rhea" id="RHEA:25094"/>
        <dbReference type="ChEBI" id="CHEBI:30616"/>
        <dbReference type="ChEBI" id="CHEBI:57566"/>
        <dbReference type="ChEBI" id="CHEBI:58593"/>
        <dbReference type="ChEBI" id="CHEBI:456216"/>
        <dbReference type="EC" id="2.7.4.25"/>
    </reaction>
</comment>
<evidence type="ECO:0000256" key="5">
    <source>
        <dbReference type="ARBA" id="ARBA00022840"/>
    </source>
</evidence>
<dbReference type="HAMAP" id="MF_00238">
    <property type="entry name" value="Cytidyl_kinase_type1"/>
    <property type="match status" value="1"/>
</dbReference>
<name>A0A259TWU8_9BACT</name>
<evidence type="ECO:0000313" key="10">
    <source>
        <dbReference type="EMBL" id="OZC02252.1"/>
    </source>
</evidence>
<dbReference type="InterPro" id="IPR011994">
    <property type="entry name" value="Cytidylate_kinase_dom"/>
</dbReference>
<feature type="domain" description="Cytidylate kinase" evidence="9">
    <location>
        <begin position="3"/>
        <end position="222"/>
    </location>
</feature>
<comment type="subcellular location">
    <subcellularLocation>
        <location evidence="8">Cytoplasm</location>
    </subcellularLocation>
</comment>
<proteinExistence type="inferred from homology"/>
<dbReference type="CDD" id="cd02020">
    <property type="entry name" value="CMPK"/>
    <property type="match status" value="1"/>
</dbReference>
<comment type="catalytic activity">
    <reaction evidence="7 8">
        <text>CMP + ATP = CDP + ADP</text>
        <dbReference type="Rhea" id="RHEA:11600"/>
        <dbReference type="ChEBI" id="CHEBI:30616"/>
        <dbReference type="ChEBI" id="CHEBI:58069"/>
        <dbReference type="ChEBI" id="CHEBI:60377"/>
        <dbReference type="ChEBI" id="CHEBI:456216"/>
        <dbReference type="EC" id="2.7.4.25"/>
    </reaction>
</comment>
<keyword evidence="2 8" id="KW-0808">Transferase</keyword>
<evidence type="ECO:0000259" key="9">
    <source>
        <dbReference type="Pfam" id="PF02224"/>
    </source>
</evidence>
<dbReference type="Proteomes" id="UP000216446">
    <property type="component" value="Unassembled WGS sequence"/>
</dbReference>
<evidence type="ECO:0000256" key="4">
    <source>
        <dbReference type="ARBA" id="ARBA00022777"/>
    </source>
</evidence>
<dbReference type="EC" id="2.7.4.25" evidence="8"/>
<reference evidence="10 11" key="1">
    <citation type="submission" date="2016-11" db="EMBL/GenBank/DDBJ databases">
        <title>Study of marine rhodopsin-containing bacteria.</title>
        <authorList>
            <person name="Yoshizawa S."/>
            <person name="Kumagai Y."/>
            <person name="Kogure K."/>
        </authorList>
    </citation>
    <scope>NUCLEOTIDE SEQUENCE [LARGE SCALE GENOMIC DNA]</scope>
    <source>
        <strain evidence="10 11">SG-29</strain>
    </source>
</reference>
<dbReference type="GO" id="GO:0036430">
    <property type="term" value="F:CMP kinase activity"/>
    <property type="evidence" value="ECO:0007669"/>
    <property type="project" value="RHEA"/>
</dbReference>
<comment type="caution">
    <text evidence="10">The sequence shown here is derived from an EMBL/GenBank/DDBJ whole genome shotgun (WGS) entry which is preliminary data.</text>
</comment>
<evidence type="ECO:0000256" key="8">
    <source>
        <dbReference type="HAMAP-Rule" id="MF_00238"/>
    </source>
</evidence>
<evidence type="ECO:0000256" key="1">
    <source>
        <dbReference type="ARBA" id="ARBA00009427"/>
    </source>
</evidence>
<feature type="binding site" evidence="8">
    <location>
        <begin position="7"/>
        <end position="15"/>
    </location>
    <ligand>
        <name>ATP</name>
        <dbReference type="ChEBI" id="CHEBI:30616"/>
    </ligand>
</feature>
<accession>A0A259TWU8</accession>
<dbReference type="InParanoid" id="A0A259TWU8"/>
<evidence type="ECO:0000256" key="3">
    <source>
        <dbReference type="ARBA" id="ARBA00022741"/>
    </source>
</evidence>
<dbReference type="SUPFAM" id="SSF52540">
    <property type="entry name" value="P-loop containing nucleoside triphosphate hydrolases"/>
    <property type="match status" value="1"/>
</dbReference>
<dbReference type="InterPro" id="IPR003136">
    <property type="entry name" value="Cytidylate_kin"/>
</dbReference>
<sequence>MIVAIDGPAGSGKSTTARRAAQRLGGLYLDTGAMFRAIGLAFLDQDQPFTDAAAAVLVPSLTVELDPHPDTSALTVRLNGDDVTERIRSGPAAQAASRAASLGPVRDAMLRSQRAVAADWTSHGRAVVAEGRDMGSVVFPDAPVKFFLIADIEARAQRRAADLAARGETADVDQVRAEIAERDRRDQNRALAPLQAAPDAIVLDTTALTPEEQVERVVQTVRTVQKAQASGETDADASS</sequence>
<dbReference type="GO" id="GO:0005524">
    <property type="term" value="F:ATP binding"/>
    <property type="evidence" value="ECO:0007669"/>
    <property type="project" value="UniProtKB-UniRule"/>
</dbReference>
<dbReference type="InterPro" id="IPR027417">
    <property type="entry name" value="P-loop_NTPase"/>
</dbReference>
<evidence type="ECO:0000256" key="2">
    <source>
        <dbReference type="ARBA" id="ARBA00022679"/>
    </source>
</evidence>
<dbReference type="OrthoDB" id="9807434at2"/>
<dbReference type="Gene3D" id="3.40.50.300">
    <property type="entry name" value="P-loop containing nucleotide triphosphate hydrolases"/>
    <property type="match status" value="1"/>
</dbReference>
<evidence type="ECO:0000313" key="11">
    <source>
        <dbReference type="Proteomes" id="UP000216446"/>
    </source>
</evidence>
<keyword evidence="4 8" id="KW-0418">Kinase</keyword>
<dbReference type="FunCoup" id="A0A259TWU8">
    <property type="interactions" value="331"/>
</dbReference>
<dbReference type="AlphaFoldDB" id="A0A259TWU8"/>
<dbReference type="EMBL" id="MQWB01000001">
    <property type="protein sequence ID" value="OZC02252.1"/>
    <property type="molecule type" value="Genomic_DNA"/>
</dbReference>
<dbReference type="GO" id="GO:0036431">
    <property type="term" value="F:dCMP kinase activity"/>
    <property type="evidence" value="ECO:0007669"/>
    <property type="project" value="InterPro"/>
</dbReference>
<protein>
    <recommendedName>
        <fullName evidence="8">Cytidylate kinase</fullName>
        <shortName evidence="8">CK</shortName>
        <ecNumber evidence="8">2.7.4.25</ecNumber>
    </recommendedName>
    <alternativeName>
        <fullName evidence="8">Cytidine monophosphate kinase</fullName>
        <shortName evidence="8">CMP kinase</shortName>
    </alternativeName>
</protein>
<evidence type="ECO:0000256" key="6">
    <source>
        <dbReference type="ARBA" id="ARBA00047615"/>
    </source>
</evidence>
<comment type="similarity">
    <text evidence="1 8">Belongs to the cytidylate kinase family. Type 1 subfamily.</text>
</comment>